<dbReference type="GO" id="GO:1990077">
    <property type="term" value="C:primosome complex"/>
    <property type="evidence" value="ECO:0007669"/>
    <property type="project" value="UniProtKB-UniRule"/>
</dbReference>
<dbReference type="GO" id="GO:0016887">
    <property type="term" value="F:ATP hydrolysis activity"/>
    <property type="evidence" value="ECO:0007669"/>
    <property type="project" value="RHEA"/>
</dbReference>
<dbReference type="Gene3D" id="3.40.50.300">
    <property type="entry name" value="P-loop containing nucleotide triphosphate hydrolases"/>
    <property type="match status" value="2"/>
</dbReference>
<feature type="binding site" evidence="12">
    <location>
        <position position="579"/>
    </location>
    <ligand>
        <name>Zn(2+)</name>
        <dbReference type="ChEBI" id="CHEBI:29105"/>
        <label>2</label>
    </ligand>
</feature>
<evidence type="ECO:0000256" key="9">
    <source>
        <dbReference type="ARBA" id="ARBA00023125"/>
    </source>
</evidence>
<dbReference type="Gene3D" id="3.40.1440.60">
    <property type="entry name" value="PriA, 3(prime) DNA-binding domain"/>
    <property type="match status" value="1"/>
</dbReference>
<dbReference type="NCBIfam" id="TIGR00595">
    <property type="entry name" value="priA"/>
    <property type="match status" value="1"/>
</dbReference>
<dbReference type="PROSITE" id="PS51192">
    <property type="entry name" value="HELICASE_ATP_BIND_1"/>
    <property type="match status" value="1"/>
</dbReference>
<comment type="catalytic activity">
    <reaction evidence="12">
        <text>Couples ATP hydrolysis with the unwinding of duplex DNA by translocating in the 3'-5' direction.</text>
        <dbReference type="EC" id="5.6.2.4"/>
    </reaction>
</comment>
<dbReference type="InterPro" id="IPR040498">
    <property type="entry name" value="PriA_CRR"/>
</dbReference>
<sequence length="837" mass="92014">MDVSDKRRAGYTMLMSHAAEPSAYAELAIYQANVRRTFHYAVPEDLPVEVGHLVQVSFRTGLSQGIVLALSAESPVQRAKPIQAIIVPEPVVTPTQIAFARWLADHTLSPIASCLWLMLPPGIAKRSGVRYRLAEPESECPPEGTTLAAQVIALLCRRGAMTARQLDRALPNRAWREAIRPLLANGRILSEPILPEPDAEAHTVRTAHLLVAMERVPLLVQEMARSPKQAAALLSLAEQGGKCAVSDLLRDSGASLHALRQLAAKELIEIVEEERYRDPLASRHYPPQPIPTLTAEQEACWQAIRAAQDGEGGAFLLHGVTGAGKTEIYLRAIEHARAQGRQALVLVPEIALVAQTVSRFASRFQGQVAVVHSALSDGEQYDTWRRARQGEIGVVIGARSALFTPLPDIGVIVIDEEHDESYKQSPPLPPPYYHAREAALALMRLQRGVVILGSATPDVVTTFRARRGELTYLRLPNRVVISHERTTAASEAIAAPLPPVTVVDMRQELRTGNRSIFSAALRQALQETLARGEQALLFLNRRGAATFVLCRDCGYVARCPDCDIPLTFHKHGQSGQLECHYCGYQSTAPQRCPQCNSARIRYFGAGTASVAEQVESEFPGARVLRWDRDTAQVRGAHEAIWARFAAGEADVLVGTQMIVKGLDLPRVTLVGVILAETALSLPDYRAAERTFQLLTQAAGRAGRSSRGGKVILQTYQPEHYAIQAAAHHDYETFYERELAYRRLLDYPPYKRLVRLLFSAPNAAQAQRQAQEAAGVLRARILAEKLTATRLIGPTTAPFAKLDGVYYWHVLARTTDPLRLIGEPAAHWIVDVDPTNTL</sequence>
<evidence type="ECO:0000256" key="11">
    <source>
        <dbReference type="ARBA" id="ARBA00048988"/>
    </source>
</evidence>
<evidence type="ECO:0000256" key="3">
    <source>
        <dbReference type="ARBA" id="ARBA00022723"/>
    </source>
</evidence>
<dbReference type="GO" id="GO:0003677">
    <property type="term" value="F:DNA binding"/>
    <property type="evidence" value="ECO:0007669"/>
    <property type="project" value="UniProtKB-UniRule"/>
</dbReference>
<comment type="cofactor">
    <cofactor evidence="12">
        <name>Zn(2+)</name>
        <dbReference type="ChEBI" id="CHEBI:29105"/>
    </cofactor>
    <text evidence="12">Binds 2 zinc ions per subunit.</text>
</comment>
<dbReference type="CDD" id="cd18804">
    <property type="entry name" value="SF2_C_priA"/>
    <property type="match status" value="1"/>
</dbReference>
<dbReference type="EC" id="5.6.2.4" evidence="12"/>
<dbReference type="GO" id="GO:0006269">
    <property type="term" value="P:DNA replication, synthesis of primer"/>
    <property type="evidence" value="ECO:0007669"/>
    <property type="project" value="UniProtKB-KW"/>
</dbReference>
<dbReference type="SMART" id="SM00487">
    <property type="entry name" value="DEXDc"/>
    <property type="match status" value="1"/>
</dbReference>
<dbReference type="SUPFAM" id="SSF52540">
    <property type="entry name" value="P-loop containing nucleoside triphosphate hydrolases"/>
    <property type="match status" value="1"/>
</dbReference>
<keyword evidence="5 12" id="KW-0378">Hydrolase</keyword>
<dbReference type="GO" id="GO:0008270">
    <property type="term" value="F:zinc ion binding"/>
    <property type="evidence" value="ECO:0007669"/>
    <property type="project" value="UniProtKB-UniRule"/>
</dbReference>
<organism evidence="14 15">
    <name type="scientific">Candidatus Thermofonsia Clade 1 bacterium</name>
    <dbReference type="NCBI Taxonomy" id="2364210"/>
    <lineage>
        <taxon>Bacteria</taxon>
        <taxon>Bacillati</taxon>
        <taxon>Chloroflexota</taxon>
        <taxon>Candidatus Thermofontia</taxon>
        <taxon>Candidatus Thermofonsia Clade 1</taxon>
    </lineage>
</organism>
<evidence type="ECO:0000313" key="15">
    <source>
        <dbReference type="Proteomes" id="UP000229681"/>
    </source>
</evidence>
<dbReference type="CDD" id="cd17929">
    <property type="entry name" value="DEXHc_priA"/>
    <property type="match status" value="1"/>
</dbReference>
<feature type="domain" description="Helicase ATP-binding" evidence="13">
    <location>
        <begin position="306"/>
        <end position="475"/>
    </location>
</feature>
<evidence type="ECO:0000256" key="6">
    <source>
        <dbReference type="ARBA" id="ARBA00022806"/>
    </source>
</evidence>
<reference evidence="14 15" key="1">
    <citation type="submission" date="2017-11" db="EMBL/GenBank/DDBJ databases">
        <title>Evolution of Phototrophy in the Chloroflexi Phylum Driven by Horizontal Gene Transfer.</title>
        <authorList>
            <person name="Ward L.M."/>
            <person name="Hemp J."/>
            <person name="Shih P.M."/>
            <person name="Mcglynn S.E."/>
            <person name="Fischer W."/>
        </authorList>
    </citation>
    <scope>NUCLEOTIDE SEQUENCE [LARGE SCALE GENOMIC DNA]</scope>
    <source>
        <strain evidence="14">JP3_13</strain>
    </source>
</reference>
<dbReference type="InterPro" id="IPR011545">
    <property type="entry name" value="DEAD/DEAH_box_helicase_dom"/>
</dbReference>
<dbReference type="PANTHER" id="PTHR30580">
    <property type="entry name" value="PRIMOSOMAL PROTEIN N"/>
    <property type="match status" value="1"/>
</dbReference>
<dbReference type="InterPro" id="IPR014001">
    <property type="entry name" value="Helicase_ATP-bd"/>
</dbReference>
<dbReference type="InterPro" id="IPR041222">
    <property type="entry name" value="PriA_3primeBD"/>
</dbReference>
<dbReference type="Proteomes" id="UP000229681">
    <property type="component" value="Unassembled WGS sequence"/>
</dbReference>
<protein>
    <recommendedName>
        <fullName evidence="12">Replication restart protein PriA</fullName>
    </recommendedName>
    <alternativeName>
        <fullName evidence="12">ATP-dependent DNA helicase PriA</fullName>
        <ecNumber evidence="12">5.6.2.4</ecNumber>
    </alternativeName>
    <alternativeName>
        <fullName evidence="12">DNA 3'-5' helicase PriA</fullName>
    </alternativeName>
</protein>
<dbReference type="AlphaFoldDB" id="A0A2M8PHK8"/>
<feature type="binding site" evidence="12">
    <location>
        <position position="595"/>
    </location>
    <ligand>
        <name>Zn(2+)</name>
        <dbReference type="ChEBI" id="CHEBI:29105"/>
        <label>1</label>
    </ligand>
</feature>
<dbReference type="Pfam" id="PF18074">
    <property type="entry name" value="PriA_C"/>
    <property type="match status" value="1"/>
</dbReference>
<dbReference type="HAMAP" id="MF_00983">
    <property type="entry name" value="PriA"/>
    <property type="match status" value="1"/>
</dbReference>
<dbReference type="GO" id="GO:0043138">
    <property type="term" value="F:3'-5' DNA helicase activity"/>
    <property type="evidence" value="ECO:0007669"/>
    <property type="project" value="UniProtKB-EC"/>
</dbReference>
<evidence type="ECO:0000256" key="7">
    <source>
        <dbReference type="ARBA" id="ARBA00022833"/>
    </source>
</evidence>
<dbReference type="SMART" id="SM00490">
    <property type="entry name" value="HELICc"/>
    <property type="match status" value="1"/>
</dbReference>
<evidence type="ECO:0000256" key="1">
    <source>
        <dbReference type="ARBA" id="ARBA00022515"/>
    </source>
</evidence>
<evidence type="ECO:0000256" key="12">
    <source>
        <dbReference type="HAMAP-Rule" id="MF_00983"/>
    </source>
</evidence>
<keyword evidence="4 12" id="KW-0547">Nucleotide-binding</keyword>
<comment type="caution">
    <text evidence="14">The sequence shown here is derived from an EMBL/GenBank/DDBJ whole genome shotgun (WGS) entry which is preliminary data.</text>
</comment>
<keyword evidence="6 12" id="KW-0347">Helicase</keyword>
<feature type="binding site" evidence="12">
    <location>
        <position position="559"/>
    </location>
    <ligand>
        <name>Zn(2+)</name>
        <dbReference type="ChEBI" id="CHEBI:29105"/>
        <label>2</label>
    </ligand>
</feature>
<dbReference type="PANTHER" id="PTHR30580:SF0">
    <property type="entry name" value="PRIMOSOMAL PROTEIN N"/>
    <property type="match status" value="1"/>
</dbReference>
<feature type="binding site" evidence="12">
    <location>
        <position position="582"/>
    </location>
    <ligand>
        <name>Zn(2+)</name>
        <dbReference type="ChEBI" id="CHEBI:29105"/>
        <label>2</label>
    </ligand>
</feature>
<comment type="similarity">
    <text evidence="12">Belongs to the helicase family. PriA subfamily.</text>
</comment>
<dbReference type="GO" id="GO:0006302">
    <property type="term" value="P:double-strand break repair"/>
    <property type="evidence" value="ECO:0007669"/>
    <property type="project" value="InterPro"/>
</dbReference>
<evidence type="ECO:0000256" key="8">
    <source>
        <dbReference type="ARBA" id="ARBA00022840"/>
    </source>
</evidence>
<gene>
    <name evidence="12 14" type="primary">priA</name>
    <name evidence="14" type="ORF">CUN49_02405</name>
</gene>
<feature type="binding site" evidence="12">
    <location>
        <position position="562"/>
    </location>
    <ligand>
        <name>Zn(2+)</name>
        <dbReference type="ChEBI" id="CHEBI:29105"/>
        <label>2</label>
    </ligand>
</feature>
<dbReference type="InterPro" id="IPR041236">
    <property type="entry name" value="PriA_C"/>
</dbReference>
<evidence type="ECO:0000256" key="10">
    <source>
        <dbReference type="ARBA" id="ARBA00023235"/>
    </source>
</evidence>
<dbReference type="InterPro" id="IPR005259">
    <property type="entry name" value="PriA"/>
</dbReference>
<keyword evidence="9 12" id="KW-0238">DNA-binding</keyword>
<accession>A0A2M8PHK8</accession>
<keyword evidence="1 12" id="KW-0639">Primosome</keyword>
<evidence type="ECO:0000256" key="5">
    <source>
        <dbReference type="ARBA" id="ARBA00022801"/>
    </source>
</evidence>
<dbReference type="Pfam" id="PF00270">
    <property type="entry name" value="DEAD"/>
    <property type="match status" value="1"/>
</dbReference>
<comment type="subunit">
    <text evidence="12">Component of the replication restart primosome.</text>
</comment>
<feature type="binding site" evidence="12">
    <location>
        <position position="592"/>
    </location>
    <ligand>
        <name>Zn(2+)</name>
        <dbReference type="ChEBI" id="CHEBI:29105"/>
        <label>1</label>
    </ligand>
</feature>
<evidence type="ECO:0000313" key="14">
    <source>
        <dbReference type="EMBL" id="PJF37021.1"/>
    </source>
</evidence>
<dbReference type="GO" id="GO:0006270">
    <property type="term" value="P:DNA replication initiation"/>
    <property type="evidence" value="ECO:0007669"/>
    <property type="project" value="TreeGrafter"/>
</dbReference>
<dbReference type="InterPro" id="IPR001650">
    <property type="entry name" value="Helicase_C-like"/>
</dbReference>
<dbReference type="Pfam" id="PF17764">
    <property type="entry name" value="PriA_3primeBD"/>
    <property type="match status" value="1"/>
</dbReference>
<keyword evidence="8 12" id="KW-0067">ATP-binding</keyword>
<feature type="binding site" evidence="12">
    <location>
        <position position="553"/>
    </location>
    <ligand>
        <name>Zn(2+)</name>
        <dbReference type="ChEBI" id="CHEBI:29105"/>
        <label>1</label>
    </ligand>
</feature>
<proteinExistence type="inferred from homology"/>
<name>A0A2M8PHK8_9CHLR</name>
<dbReference type="GO" id="GO:0006310">
    <property type="term" value="P:DNA recombination"/>
    <property type="evidence" value="ECO:0007669"/>
    <property type="project" value="InterPro"/>
</dbReference>
<dbReference type="GO" id="GO:0005524">
    <property type="term" value="F:ATP binding"/>
    <property type="evidence" value="ECO:0007669"/>
    <property type="project" value="UniProtKB-UniRule"/>
</dbReference>
<evidence type="ECO:0000256" key="2">
    <source>
        <dbReference type="ARBA" id="ARBA00022705"/>
    </source>
</evidence>
<dbReference type="Pfam" id="PF18319">
    <property type="entry name" value="Zn_ribbon_PriA"/>
    <property type="match status" value="1"/>
</dbReference>
<comment type="catalytic activity">
    <reaction evidence="11 12">
        <text>ATP + H2O = ADP + phosphate + H(+)</text>
        <dbReference type="Rhea" id="RHEA:13065"/>
        <dbReference type="ChEBI" id="CHEBI:15377"/>
        <dbReference type="ChEBI" id="CHEBI:15378"/>
        <dbReference type="ChEBI" id="CHEBI:30616"/>
        <dbReference type="ChEBI" id="CHEBI:43474"/>
        <dbReference type="ChEBI" id="CHEBI:456216"/>
        <dbReference type="EC" id="5.6.2.4"/>
    </reaction>
</comment>
<dbReference type="FunFam" id="3.40.50.300:FF:000489">
    <property type="entry name" value="Primosome assembly protein PriA"/>
    <property type="match status" value="1"/>
</dbReference>
<dbReference type="EMBL" id="PGTM01000018">
    <property type="protein sequence ID" value="PJF37021.1"/>
    <property type="molecule type" value="Genomic_DNA"/>
</dbReference>
<keyword evidence="10 12" id="KW-0413">Isomerase</keyword>
<evidence type="ECO:0000259" key="13">
    <source>
        <dbReference type="PROSITE" id="PS51192"/>
    </source>
</evidence>
<evidence type="ECO:0000256" key="4">
    <source>
        <dbReference type="ARBA" id="ARBA00022741"/>
    </source>
</evidence>
<dbReference type="Pfam" id="PF00271">
    <property type="entry name" value="Helicase_C"/>
    <property type="match status" value="1"/>
</dbReference>
<keyword evidence="3 12" id="KW-0479">Metal-binding</keyword>
<feature type="binding site" evidence="12">
    <location>
        <position position="550"/>
    </location>
    <ligand>
        <name>Zn(2+)</name>
        <dbReference type="ChEBI" id="CHEBI:29105"/>
        <label>1</label>
    </ligand>
</feature>
<dbReference type="InterPro" id="IPR027417">
    <property type="entry name" value="P-loop_NTPase"/>
</dbReference>
<dbReference type="InterPro" id="IPR042115">
    <property type="entry name" value="PriA_3primeBD_sf"/>
</dbReference>
<keyword evidence="2 12" id="KW-0235">DNA replication</keyword>
<keyword evidence="7 12" id="KW-0862">Zinc</keyword>
<comment type="function">
    <text evidence="12">Initiates the restart of stalled replication forks, which reloads the replicative helicase on sites other than the origin of replication. Recognizes and binds to abandoned replication forks and remodels them to uncover a helicase loading site. Promotes assembly of the primosome at these replication forks.</text>
</comment>